<dbReference type="EMBL" id="NGFO01000069">
    <property type="protein sequence ID" value="OUC75542.1"/>
    <property type="molecule type" value="Genomic_DNA"/>
</dbReference>
<feature type="region of interest" description="Disordered" evidence="1">
    <location>
        <begin position="335"/>
        <end position="361"/>
    </location>
</feature>
<dbReference type="InterPro" id="IPR000415">
    <property type="entry name" value="Nitroreductase-like"/>
</dbReference>
<sequence>MHTPPDAAATVYSPEELPAELTAEPSLIVSDITESTSRALDELRPPAEPALRTESPRFAHFPWRNALVKIPGPRTFRRLRLDRNRHKLTPAQQAAAGDLRIGVVGLSVGHAISLTLALEGLAGELRLADFDELELTNMNRIPATLMDIHDNKAVIAARRISEIDPYLTTVVYSEGITTENIDQFLHGLDLVVEECDSFDVKVLVRQKCRSRGIPVLMETSDGGTLDVERFDLEPDRPLFHGLAGDLQIEDLVGLDRASLTPLAVRVLEPTKVTAPMAASAIELGHTVTAWPQLGGDVLLGGATVAAAVRRLVQGKSLRSGRVRFDRDSWLDGLEDPIGTTVADRGPHGSAGAEPVPPQEETPVEAMSDRELVVHAARRAPSAGNQQPWEITSDDDTVTITLDPTRTSTLDVGHRASAVAVGAALYNARVAATARGVLDDIEIVDDAGTLAGRARLKGLGTGSPSPDAEAELTAILTRGTRRGVGDGSPPSAVDLGRLHDAATSDRTRLVALTDRTDIDRYASIISRSDRARFLTPELHREMFQELTTDPAAAEGIDVASLDLPPAMSGMLDVLRRADVMALLDEWGGGTALGADAGARVASSSAVLVVVQRGTAPVDYLRGGIVAEQLWVAAERLGYAVHPMTPTFLYAGDDETARTLSSNHGDELAALRREMLDTWPLGADEAPTIVMRLSRAHSPVEVSRRLPVRGTARCTDHGR</sequence>
<dbReference type="RefSeq" id="WP_086537940.1">
    <property type="nucleotide sequence ID" value="NZ_NGFO01000069.1"/>
</dbReference>
<dbReference type="InterPro" id="IPR035985">
    <property type="entry name" value="Ubiquitin-activating_enz"/>
</dbReference>
<dbReference type="NCBIfam" id="NF005901">
    <property type="entry name" value="PRK07877.1"/>
    <property type="match status" value="1"/>
</dbReference>
<evidence type="ECO:0000259" key="2">
    <source>
        <dbReference type="Pfam" id="PF00899"/>
    </source>
</evidence>
<dbReference type="Gene3D" id="3.40.50.720">
    <property type="entry name" value="NAD(P)-binding Rossmann-like Domain"/>
    <property type="match status" value="1"/>
</dbReference>
<dbReference type="InterPro" id="IPR045886">
    <property type="entry name" value="ThiF/MoeB/HesA"/>
</dbReference>
<dbReference type="GO" id="GO:0061503">
    <property type="term" value="F:tRNA threonylcarbamoyladenosine dehydratase"/>
    <property type="evidence" value="ECO:0007669"/>
    <property type="project" value="TreeGrafter"/>
</dbReference>
<proteinExistence type="predicted"/>
<evidence type="ECO:0000313" key="3">
    <source>
        <dbReference type="EMBL" id="OUC75542.1"/>
    </source>
</evidence>
<dbReference type="GO" id="GO:0008641">
    <property type="term" value="F:ubiquitin-like modifier activating enzyme activity"/>
    <property type="evidence" value="ECO:0007669"/>
    <property type="project" value="InterPro"/>
</dbReference>
<feature type="domain" description="THIF-type NAD/FAD binding fold" evidence="2">
    <location>
        <begin position="86"/>
        <end position="223"/>
    </location>
</feature>
<dbReference type="GO" id="GO:0061504">
    <property type="term" value="P:cyclic threonylcarbamoyladenosine biosynthetic process"/>
    <property type="evidence" value="ECO:0007669"/>
    <property type="project" value="TreeGrafter"/>
</dbReference>
<evidence type="ECO:0000256" key="1">
    <source>
        <dbReference type="SAM" id="MobiDB-lite"/>
    </source>
</evidence>
<dbReference type="InterPro" id="IPR000594">
    <property type="entry name" value="ThiF_NAD_FAD-bd"/>
</dbReference>
<dbReference type="AlphaFoldDB" id="A0A243Q2U9"/>
<name>A0A243Q2U9_9ACTN</name>
<dbReference type="PANTHER" id="PTHR43267">
    <property type="entry name" value="TRNA THREONYLCARBAMOYLADENOSINE DEHYDRATASE"/>
    <property type="match status" value="1"/>
</dbReference>
<dbReference type="PANTHER" id="PTHR43267:SF3">
    <property type="entry name" value="THIF PROTEIN"/>
    <property type="match status" value="1"/>
</dbReference>
<dbReference type="STRING" id="417102.CA982_25960"/>
<reference evidence="3 4" key="1">
    <citation type="submission" date="2017-05" db="EMBL/GenBank/DDBJ databases">
        <title>Biotechnological potential of actinobacteria isolated from South African environments.</title>
        <authorList>
            <person name="Le Roes-Hill M."/>
            <person name="Prins A."/>
            <person name="Durrell K.A."/>
        </authorList>
    </citation>
    <scope>NUCLEOTIDE SEQUENCE [LARGE SCALE GENOMIC DNA]</scope>
    <source>
        <strain evidence="3">BS2</strain>
    </source>
</reference>
<comment type="caution">
    <text evidence="3">The sequence shown here is derived from an EMBL/GenBank/DDBJ whole genome shotgun (WGS) entry which is preliminary data.</text>
</comment>
<keyword evidence="4" id="KW-1185">Reference proteome</keyword>
<protein>
    <submittedName>
        <fullName evidence="3">Molybdopterin biosynthesis protein</fullName>
    </submittedName>
</protein>
<gene>
    <name evidence="3" type="ORF">CA982_25960</name>
</gene>
<organism evidence="3 4">
    <name type="scientific">Gordonia lacunae</name>
    <dbReference type="NCBI Taxonomy" id="417102"/>
    <lineage>
        <taxon>Bacteria</taxon>
        <taxon>Bacillati</taxon>
        <taxon>Actinomycetota</taxon>
        <taxon>Actinomycetes</taxon>
        <taxon>Mycobacteriales</taxon>
        <taxon>Gordoniaceae</taxon>
        <taxon>Gordonia</taxon>
    </lineage>
</organism>
<dbReference type="GO" id="GO:0016491">
    <property type="term" value="F:oxidoreductase activity"/>
    <property type="evidence" value="ECO:0007669"/>
    <property type="project" value="InterPro"/>
</dbReference>
<evidence type="ECO:0000313" key="4">
    <source>
        <dbReference type="Proteomes" id="UP000194632"/>
    </source>
</evidence>
<dbReference type="SUPFAM" id="SSF69572">
    <property type="entry name" value="Activating enzymes of the ubiquitin-like proteins"/>
    <property type="match status" value="1"/>
</dbReference>
<dbReference type="Proteomes" id="UP000194632">
    <property type="component" value="Unassembled WGS sequence"/>
</dbReference>
<dbReference type="CDD" id="cd01483">
    <property type="entry name" value="E1_enzyme_family"/>
    <property type="match status" value="1"/>
</dbReference>
<dbReference type="OrthoDB" id="5149792at2"/>
<dbReference type="SUPFAM" id="SSF55469">
    <property type="entry name" value="FMN-dependent nitroreductase-like"/>
    <property type="match status" value="2"/>
</dbReference>
<dbReference type="Pfam" id="PF00899">
    <property type="entry name" value="ThiF"/>
    <property type="match status" value="1"/>
</dbReference>
<dbReference type="Gene3D" id="3.40.109.10">
    <property type="entry name" value="NADH Oxidase"/>
    <property type="match status" value="1"/>
</dbReference>
<accession>A0A243Q2U9</accession>